<dbReference type="EMBL" id="DSPX01000118">
    <property type="protein sequence ID" value="HGG01234.1"/>
    <property type="molecule type" value="Genomic_DNA"/>
</dbReference>
<gene>
    <name evidence="1" type="ORF">ENR15_11445</name>
</gene>
<evidence type="ECO:0000313" key="1">
    <source>
        <dbReference type="EMBL" id="HGG01234.1"/>
    </source>
</evidence>
<proteinExistence type="predicted"/>
<sequence length="164" mass="19359">MLTHRRKPVSLSLVCTDLPIWSVVETAATIYQKDTMRFHLLLKEPAIPEREFTDILPDVAALPVTTRSRLLWLEFSPYRATLTMQGNGKFSYRHVWERGMYGISRYWLQSNVLGEENNQMRLRNYTRSLTVTGANVPEHLRLEYELWSEKLRLGRYVLNLEIHH</sequence>
<comment type="caution">
    <text evidence="1">The sequence shown here is derived from an EMBL/GenBank/DDBJ whole genome shotgun (WGS) entry which is preliminary data.</text>
</comment>
<protein>
    <submittedName>
        <fullName evidence="1">Uncharacterized protein</fullName>
    </submittedName>
</protein>
<organism evidence="1">
    <name type="scientific">Planktothricoides sp. SpSt-374</name>
    <dbReference type="NCBI Taxonomy" id="2282167"/>
    <lineage>
        <taxon>Bacteria</taxon>
        <taxon>Bacillati</taxon>
        <taxon>Cyanobacteriota</taxon>
        <taxon>Cyanophyceae</taxon>
        <taxon>Oscillatoriophycideae</taxon>
        <taxon>Oscillatoriales</taxon>
        <taxon>Oscillatoriaceae</taxon>
        <taxon>Planktothricoides</taxon>
    </lineage>
</organism>
<name>A0A7C3VH05_9CYAN</name>
<reference evidence="1" key="1">
    <citation type="journal article" date="2020" name="mSystems">
        <title>Genome- and Community-Level Interaction Insights into Carbon Utilization and Element Cycling Functions of Hydrothermarchaeota in Hydrothermal Sediment.</title>
        <authorList>
            <person name="Zhou Z."/>
            <person name="Liu Y."/>
            <person name="Xu W."/>
            <person name="Pan J."/>
            <person name="Luo Z.H."/>
            <person name="Li M."/>
        </authorList>
    </citation>
    <scope>NUCLEOTIDE SEQUENCE [LARGE SCALE GENOMIC DNA]</scope>
    <source>
        <strain evidence="1">SpSt-374</strain>
    </source>
</reference>
<accession>A0A7C3VH05</accession>
<dbReference type="AlphaFoldDB" id="A0A7C3VH05"/>